<proteinExistence type="predicted"/>
<dbReference type="RefSeq" id="WP_125658613.1">
    <property type="nucleotide sequence ID" value="NZ_AP019308.1"/>
</dbReference>
<dbReference type="AlphaFoldDB" id="A0A3G9IS69"/>
<dbReference type="InterPro" id="IPR048447">
    <property type="entry name" value="DUF1980_C"/>
</dbReference>
<sequence length="298" mass="33394">MMLSSADRRRLFHQLLRAAILSGFAMYIIYLVRTDSLTLYIAPRMVIYVKLSAMGLYATAIYQVYTAFQTWKGKDIINCDCNHEPSSSVTKNTLIYGLFILPIALGFLLPDGMLGNNIVSKKGIHLSGPESLMPIASMSPASKQPQTEAEWKALFPFDESTKANAKLGRQLYQQATIRIPEKDYVETLTTIDLYRSNFIGKTVEISGFVFREEGMSNNQFVVSRFVMNCCSADSVPYGIVINFPHAAAFKDDAWVKVSGILNESTFDGKKISVLDAQHLQIIEAPDSPYVYPDYDFDL</sequence>
<organism evidence="1 2">
    <name type="scientific">Paenibacillus baekrokdamisoli</name>
    <dbReference type="NCBI Taxonomy" id="1712516"/>
    <lineage>
        <taxon>Bacteria</taxon>
        <taxon>Bacillati</taxon>
        <taxon>Bacillota</taxon>
        <taxon>Bacilli</taxon>
        <taxon>Bacillales</taxon>
        <taxon>Paenibacillaceae</taxon>
        <taxon>Paenibacillus</taxon>
    </lineage>
</organism>
<dbReference type="KEGG" id="pbk:Back11_30450"/>
<dbReference type="EMBL" id="AP019308">
    <property type="protein sequence ID" value="BBH21700.1"/>
    <property type="molecule type" value="Genomic_DNA"/>
</dbReference>
<protein>
    <submittedName>
        <fullName evidence="1">Permease</fullName>
    </submittedName>
</protein>
<dbReference type="InterPro" id="IPR048493">
    <property type="entry name" value="DUF1980_N"/>
</dbReference>
<dbReference type="OrthoDB" id="9770408at2"/>
<accession>A0A3G9IS69</accession>
<dbReference type="Pfam" id="PF21537">
    <property type="entry name" value="DUF1980_C"/>
    <property type="match status" value="1"/>
</dbReference>
<dbReference type="Proteomes" id="UP000275368">
    <property type="component" value="Chromosome"/>
</dbReference>
<gene>
    <name evidence="1" type="primary">ycgQ_2</name>
    <name evidence="1" type="ORF">Back11_30450</name>
</gene>
<dbReference type="NCBIfam" id="TIGR03943">
    <property type="entry name" value="TIGR03943 family putative permease subunit"/>
    <property type="match status" value="1"/>
</dbReference>
<evidence type="ECO:0000313" key="1">
    <source>
        <dbReference type="EMBL" id="BBH21700.1"/>
    </source>
</evidence>
<name>A0A3G9IS69_9BACL</name>
<dbReference type="InterPro" id="IPR052955">
    <property type="entry name" value="UPF0703_membrane_permease"/>
</dbReference>
<dbReference type="Pfam" id="PF09323">
    <property type="entry name" value="DUF1980"/>
    <property type="match status" value="1"/>
</dbReference>
<evidence type="ECO:0000313" key="2">
    <source>
        <dbReference type="Proteomes" id="UP000275368"/>
    </source>
</evidence>
<keyword evidence="2" id="KW-1185">Reference proteome</keyword>
<dbReference type="PANTHER" id="PTHR40047:SF1">
    <property type="entry name" value="UPF0703 PROTEIN YCGQ"/>
    <property type="match status" value="1"/>
</dbReference>
<dbReference type="InterPro" id="IPR015402">
    <property type="entry name" value="DUF1980"/>
</dbReference>
<reference evidence="1 2" key="1">
    <citation type="submission" date="2018-11" db="EMBL/GenBank/DDBJ databases">
        <title>Complete genome sequence of Paenibacillus baekrokdamisoli strain KCTC 33723.</title>
        <authorList>
            <person name="Kang S.W."/>
            <person name="Lee K.C."/>
            <person name="Kim K.K."/>
            <person name="Kim J.S."/>
            <person name="Kim D.S."/>
            <person name="Ko S.H."/>
            <person name="Yang S.H."/>
            <person name="Lee J.S."/>
        </authorList>
    </citation>
    <scope>NUCLEOTIDE SEQUENCE [LARGE SCALE GENOMIC DNA]</scope>
    <source>
        <strain evidence="1 2">KCTC 33723</strain>
    </source>
</reference>
<dbReference type="PANTHER" id="PTHR40047">
    <property type="entry name" value="UPF0703 PROTEIN YCGQ"/>
    <property type="match status" value="1"/>
</dbReference>